<protein>
    <recommendedName>
        <fullName evidence="6">Ankyrin repeat protein</fullName>
    </recommendedName>
</protein>
<organism evidence="4 5">
    <name type="scientific">Aphanomyces invadans</name>
    <dbReference type="NCBI Taxonomy" id="157072"/>
    <lineage>
        <taxon>Eukaryota</taxon>
        <taxon>Sar</taxon>
        <taxon>Stramenopiles</taxon>
        <taxon>Oomycota</taxon>
        <taxon>Saprolegniomycetes</taxon>
        <taxon>Saprolegniales</taxon>
        <taxon>Verrucalvaceae</taxon>
        <taxon>Aphanomyces</taxon>
    </lineage>
</organism>
<dbReference type="Gene3D" id="1.25.40.20">
    <property type="entry name" value="Ankyrin repeat-containing domain"/>
    <property type="match status" value="2"/>
</dbReference>
<dbReference type="InterPro" id="IPR036770">
    <property type="entry name" value="Ankyrin_rpt-contain_sf"/>
</dbReference>
<evidence type="ECO:0000256" key="3">
    <source>
        <dbReference type="PROSITE-ProRule" id="PRU00023"/>
    </source>
</evidence>
<dbReference type="GO" id="GO:0000976">
    <property type="term" value="F:transcription cis-regulatory region binding"/>
    <property type="evidence" value="ECO:0007669"/>
    <property type="project" value="TreeGrafter"/>
</dbReference>
<dbReference type="InterPro" id="IPR050663">
    <property type="entry name" value="Ankyrin-SOCS_Box"/>
</dbReference>
<dbReference type="SUPFAM" id="SSF48403">
    <property type="entry name" value="Ankyrin repeat"/>
    <property type="match status" value="1"/>
</dbReference>
<keyword evidence="2 3" id="KW-0040">ANK repeat</keyword>
<evidence type="ECO:0000256" key="1">
    <source>
        <dbReference type="ARBA" id="ARBA00022737"/>
    </source>
</evidence>
<dbReference type="EMBL" id="QUSY01002009">
    <property type="protein sequence ID" value="RHY22748.1"/>
    <property type="molecule type" value="Genomic_DNA"/>
</dbReference>
<dbReference type="Pfam" id="PF12796">
    <property type="entry name" value="Ank_2"/>
    <property type="match status" value="1"/>
</dbReference>
<proteinExistence type="predicted"/>
<feature type="non-terminal residue" evidence="4">
    <location>
        <position position="168"/>
    </location>
</feature>
<evidence type="ECO:0000313" key="5">
    <source>
        <dbReference type="Proteomes" id="UP000285060"/>
    </source>
</evidence>
<dbReference type="PANTHER" id="PTHR24193">
    <property type="entry name" value="ANKYRIN REPEAT PROTEIN"/>
    <property type="match status" value="1"/>
</dbReference>
<comment type="caution">
    <text evidence="4">The sequence shown here is derived from an EMBL/GenBank/DDBJ whole genome shotgun (WGS) entry which is preliminary data.</text>
</comment>
<dbReference type="Pfam" id="PF13637">
    <property type="entry name" value="Ank_4"/>
    <property type="match status" value="1"/>
</dbReference>
<dbReference type="PANTHER" id="PTHR24193:SF121">
    <property type="entry name" value="ADA2A-CONTAINING COMPLEX COMPONENT 3, ISOFORM D"/>
    <property type="match status" value="1"/>
</dbReference>
<feature type="repeat" description="ANK" evidence="3">
    <location>
        <begin position="102"/>
        <end position="130"/>
    </location>
</feature>
<dbReference type="InterPro" id="IPR002110">
    <property type="entry name" value="Ankyrin_rpt"/>
</dbReference>
<dbReference type="GO" id="GO:0045944">
    <property type="term" value="P:positive regulation of transcription by RNA polymerase II"/>
    <property type="evidence" value="ECO:0007669"/>
    <property type="project" value="TreeGrafter"/>
</dbReference>
<dbReference type="AlphaFoldDB" id="A0A3R6ZIK1"/>
<dbReference type="Proteomes" id="UP000285060">
    <property type="component" value="Unassembled WGS sequence"/>
</dbReference>
<dbReference type="SMART" id="SM00248">
    <property type="entry name" value="ANK"/>
    <property type="match status" value="3"/>
</dbReference>
<name>A0A3R6ZIK1_9STRA</name>
<dbReference type="VEuPathDB" id="FungiDB:H310_07217"/>
<evidence type="ECO:0008006" key="6">
    <source>
        <dbReference type="Google" id="ProtNLM"/>
    </source>
</evidence>
<gene>
    <name evidence="4" type="ORF">DYB32_009402</name>
</gene>
<evidence type="ECO:0000256" key="2">
    <source>
        <dbReference type="ARBA" id="ARBA00023043"/>
    </source>
</evidence>
<dbReference type="PROSITE" id="PS50088">
    <property type="entry name" value="ANK_REPEAT"/>
    <property type="match status" value="1"/>
</dbReference>
<accession>A0A3R6ZIK1</accession>
<reference evidence="4 5" key="1">
    <citation type="submission" date="2018-08" db="EMBL/GenBank/DDBJ databases">
        <title>Aphanomyces genome sequencing and annotation.</title>
        <authorList>
            <person name="Minardi D."/>
            <person name="Oidtmann B."/>
            <person name="Van Der Giezen M."/>
            <person name="Studholme D.J."/>
        </authorList>
    </citation>
    <scope>NUCLEOTIDE SEQUENCE [LARGE SCALE GENOMIC DNA]</scope>
    <source>
        <strain evidence="4 5">NJM0002</strain>
    </source>
</reference>
<sequence length="168" mass="19074">MWTAFYGHQECAQVLIDHGADINFVFYQDNKNAFDCATDNNQVEFLRFLQQFPTTTKPELPPHKDTMVAINADVLIHGCKYGKIDDVRVCLEEGIKVDGQGDDWTPFMWAAYYGHIEVGKLLIQFGADPDHVFYHDGKDAMDVAKENNQTAFIEYMKTLPLKGKPAPP</sequence>
<keyword evidence="5" id="KW-1185">Reference proteome</keyword>
<evidence type="ECO:0000313" key="4">
    <source>
        <dbReference type="EMBL" id="RHY22748.1"/>
    </source>
</evidence>
<dbReference type="GO" id="GO:0005634">
    <property type="term" value="C:nucleus"/>
    <property type="evidence" value="ECO:0007669"/>
    <property type="project" value="TreeGrafter"/>
</dbReference>
<keyword evidence="1" id="KW-0677">Repeat</keyword>
<dbReference type="PROSITE" id="PS50297">
    <property type="entry name" value="ANK_REP_REGION"/>
    <property type="match status" value="1"/>
</dbReference>